<keyword evidence="1" id="KW-0812">Transmembrane</keyword>
<feature type="transmembrane region" description="Helical" evidence="1">
    <location>
        <begin position="9"/>
        <end position="30"/>
    </location>
</feature>
<gene>
    <name evidence="2" type="ORF">MNBD_ALPHA05-1591</name>
</gene>
<accession>A0A3B0RNZ5</accession>
<organism evidence="2">
    <name type="scientific">hydrothermal vent metagenome</name>
    <dbReference type="NCBI Taxonomy" id="652676"/>
    <lineage>
        <taxon>unclassified sequences</taxon>
        <taxon>metagenomes</taxon>
        <taxon>ecological metagenomes</taxon>
    </lineage>
</organism>
<keyword evidence="1" id="KW-0472">Membrane</keyword>
<feature type="transmembrane region" description="Helical" evidence="1">
    <location>
        <begin position="36"/>
        <end position="55"/>
    </location>
</feature>
<evidence type="ECO:0000256" key="1">
    <source>
        <dbReference type="SAM" id="Phobius"/>
    </source>
</evidence>
<evidence type="ECO:0000313" key="2">
    <source>
        <dbReference type="EMBL" id="VAV93151.1"/>
    </source>
</evidence>
<proteinExistence type="predicted"/>
<protein>
    <submittedName>
        <fullName evidence="2">Uncharacterized protein</fullName>
    </submittedName>
</protein>
<dbReference type="EMBL" id="UOEH01000107">
    <property type="protein sequence ID" value="VAV93151.1"/>
    <property type="molecule type" value="Genomic_DNA"/>
</dbReference>
<sequence>MARRHSPAAAVYLFIASALGVIVMMAHFYSAAGPDAAIIGMLMQLAVTALFIRYTKHAERKGWVR</sequence>
<name>A0A3B0RNZ5_9ZZZZ</name>
<dbReference type="AlphaFoldDB" id="A0A3B0RNZ5"/>
<keyword evidence="1" id="KW-1133">Transmembrane helix</keyword>
<reference evidence="2" key="1">
    <citation type="submission" date="2018-06" db="EMBL/GenBank/DDBJ databases">
        <authorList>
            <person name="Zhirakovskaya E."/>
        </authorList>
    </citation>
    <scope>NUCLEOTIDE SEQUENCE</scope>
</reference>